<dbReference type="InterPro" id="IPR031704">
    <property type="entry name" value="Glyco_hydro_36_N"/>
</dbReference>
<feature type="binding site" evidence="7">
    <location>
        <position position="203"/>
    </location>
    <ligand>
        <name>substrate</name>
    </ligand>
</feature>
<evidence type="ECO:0000256" key="3">
    <source>
        <dbReference type="ARBA" id="ARBA00022801"/>
    </source>
</evidence>
<evidence type="ECO:0000259" key="9">
    <source>
        <dbReference type="Pfam" id="PF16875"/>
    </source>
</evidence>
<dbReference type="PRINTS" id="PR00743">
    <property type="entry name" value="GLHYDRLASE36"/>
</dbReference>
<dbReference type="EMBL" id="AP028212">
    <property type="protein sequence ID" value="BEI87514.1"/>
    <property type="molecule type" value="Genomic_DNA"/>
</dbReference>
<dbReference type="GO" id="GO:0004557">
    <property type="term" value="F:alpha-galactosidase activity"/>
    <property type="evidence" value="ECO:0007669"/>
    <property type="project" value="UniProtKB-UniRule"/>
</dbReference>
<dbReference type="Gene3D" id="2.70.98.60">
    <property type="entry name" value="alpha-galactosidase from lactobacil brevis"/>
    <property type="match status" value="1"/>
</dbReference>
<dbReference type="GeneID" id="85491385"/>
<evidence type="ECO:0000313" key="10">
    <source>
        <dbReference type="EMBL" id="BEI87514.1"/>
    </source>
</evidence>
<keyword evidence="3 5" id="KW-0378">Hydrolase</keyword>
<dbReference type="Pfam" id="PF02065">
    <property type="entry name" value="Melibiase"/>
    <property type="match status" value="1"/>
</dbReference>
<dbReference type="InterPro" id="IPR013785">
    <property type="entry name" value="Aldolase_TIM"/>
</dbReference>
<evidence type="ECO:0000313" key="11">
    <source>
        <dbReference type="Proteomes" id="UP001233271"/>
    </source>
</evidence>
<evidence type="ECO:0000256" key="2">
    <source>
        <dbReference type="ARBA" id="ARBA00012755"/>
    </source>
</evidence>
<organism evidence="10 11">
    <name type="scientific">Cutaneotrichosporon cavernicola</name>
    <dbReference type="NCBI Taxonomy" id="279322"/>
    <lineage>
        <taxon>Eukaryota</taxon>
        <taxon>Fungi</taxon>
        <taxon>Dikarya</taxon>
        <taxon>Basidiomycota</taxon>
        <taxon>Agaricomycotina</taxon>
        <taxon>Tremellomycetes</taxon>
        <taxon>Trichosporonales</taxon>
        <taxon>Trichosporonaceae</taxon>
        <taxon>Cutaneotrichosporon</taxon>
    </lineage>
</organism>
<feature type="binding site" evidence="7">
    <location>
        <position position="457"/>
    </location>
    <ligand>
        <name>substrate</name>
    </ligand>
</feature>
<feature type="active site" description="Nucleophile" evidence="6">
    <location>
        <position position="492"/>
    </location>
</feature>
<dbReference type="KEGG" id="ccac:CcaHIS019_0102320"/>
<dbReference type="CDD" id="cd14791">
    <property type="entry name" value="GH36"/>
    <property type="match status" value="1"/>
</dbReference>
<dbReference type="RefSeq" id="XP_060452780.1">
    <property type="nucleotide sequence ID" value="XM_060598034.1"/>
</dbReference>
<dbReference type="Pfam" id="PF16874">
    <property type="entry name" value="Glyco_hydro_36C"/>
    <property type="match status" value="1"/>
</dbReference>
<dbReference type="InterPro" id="IPR017853">
    <property type="entry name" value="GH"/>
</dbReference>
<proteinExistence type="inferred from homology"/>
<evidence type="ECO:0000256" key="4">
    <source>
        <dbReference type="ARBA" id="ARBA00023295"/>
    </source>
</evidence>
<keyword evidence="4 5" id="KW-0326">Glycosidase</keyword>
<dbReference type="InterPro" id="IPR050985">
    <property type="entry name" value="Alpha-glycosidase_related"/>
</dbReference>
<comment type="catalytic activity">
    <reaction evidence="1 5">
        <text>Hydrolysis of terminal, non-reducing alpha-D-galactose residues in alpha-D-galactosides, including galactose oligosaccharides, galactomannans and galactolipids.</text>
        <dbReference type="EC" id="3.2.1.22"/>
    </reaction>
</comment>
<dbReference type="InterPro" id="IPR002252">
    <property type="entry name" value="Glyco_hydro_36"/>
</dbReference>
<dbReference type="Gene3D" id="3.20.20.70">
    <property type="entry name" value="Aldolase class I"/>
    <property type="match status" value="1"/>
</dbReference>
<dbReference type="FunFam" id="3.20.20.70:FF:000118">
    <property type="entry name" value="Alpha-galactosidase"/>
    <property type="match status" value="1"/>
</dbReference>
<feature type="active site" description="Proton donor" evidence="6">
    <location>
        <position position="554"/>
    </location>
</feature>
<evidence type="ECO:0000256" key="1">
    <source>
        <dbReference type="ARBA" id="ARBA00001255"/>
    </source>
</evidence>
<dbReference type="Pfam" id="PF16875">
    <property type="entry name" value="Glyco_hydro_36N"/>
    <property type="match status" value="1"/>
</dbReference>
<evidence type="ECO:0000256" key="6">
    <source>
        <dbReference type="PIRSR" id="PIRSR005536-1"/>
    </source>
</evidence>
<evidence type="ECO:0000256" key="5">
    <source>
        <dbReference type="PIRNR" id="PIRNR005536"/>
    </source>
</evidence>
<dbReference type="InterPro" id="IPR013780">
    <property type="entry name" value="Glyco_hydro_b"/>
</dbReference>
<dbReference type="InterPro" id="IPR031705">
    <property type="entry name" value="Glyco_hydro_36_C"/>
</dbReference>
<feature type="binding site" evidence="7">
    <location>
        <begin position="370"/>
        <end position="371"/>
    </location>
    <ligand>
        <name>substrate</name>
    </ligand>
</feature>
<comment type="function">
    <text evidence="5">Hydrolyzes a variety of simple alpha-D-galactoside as well as more complex molecules such as oligosaccharides and polysaccharides.</text>
</comment>
<evidence type="ECO:0000256" key="7">
    <source>
        <dbReference type="PIRSR" id="PIRSR005536-2"/>
    </source>
</evidence>
<dbReference type="Gene3D" id="2.60.40.1180">
    <property type="entry name" value="Golgi alpha-mannosidase II"/>
    <property type="match status" value="1"/>
</dbReference>
<feature type="domain" description="Glycosyl hydrolase family 36 C-terminal" evidence="8">
    <location>
        <begin position="655"/>
        <end position="728"/>
    </location>
</feature>
<dbReference type="SUPFAM" id="SSF51445">
    <property type="entry name" value="(Trans)glycosidases"/>
    <property type="match status" value="1"/>
</dbReference>
<dbReference type="PANTHER" id="PTHR43053:SF3">
    <property type="entry name" value="ALPHA-GALACTOSIDASE C-RELATED"/>
    <property type="match status" value="1"/>
</dbReference>
<keyword evidence="11" id="KW-1185">Reference proteome</keyword>
<dbReference type="Proteomes" id="UP001233271">
    <property type="component" value="Chromosome 1"/>
</dbReference>
<protein>
    <recommendedName>
        <fullName evidence="2 5">Alpha-galactosidase</fullName>
        <ecNumber evidence="2 5">3.2.1.22</ecNumber>
    </recommendedName>
</protein>
<comment type="similarity">
    <text evidence="5">Belongs to the glycosyl hydrolase.</text>
</comment>
<feature type="domain" description="Glycosyl hydrolase family 36 N-terminal" evidence="9">
    <location>
        <begin position="45"/>
        <end position="289"/>
    </location>
</feature>
<evidence type="ECO:0000259" key="8">
    <source>
        <dbReference type="Pfam" id="PF16874"/>
    </source>
</evidence>
<dbReference type="EC" id="3.2.1.22" evidence="2 5"/>
<accession>A0AA48KWT8</accession>
<dbReference type="PIRSF" id="PIRSF005536">
    <property type="entry name" value="Agal"/>
    <property type="match status" value="1"/>
</dbReference>
<dbReference type="AlphaFoldDB" id="A0AA48KWT8"/>
<feature type="binding site" evidence="7">
    <location>
        <begin position="490"/>
        <end position="494"/>
    </location>
    <ligand>
        <name>substrate</name>
    </ligand>
</feature>
<dbReference type="GO" id="GO:0016052">
    <property type="term" value="P:carbohydrate catabolic process"/>
    <property type="evidence" value="ECO:0007669"/>
    <property type="project" value="InterPro"/>
</dbReference>
<dbReference type="PANTHER" id="PTHR43053">
    <property type="entry name" value="GLYCOSIDASE FAMILY 31"/>
    <property type="match status" value="1"/>
</dbReference>
<dbReference type="InterPro" id="IPR038417">
    <property type="entry name" value="Alpga-gal_N_sf"/>
</dbReference>
<name>A0AA48KWT8_9TREE</name>
<sequence length="736" mass="82041">MTKILQNGGAKVTEVKAAISVLGSRAFSLNAWGMNYAFHVDANGDLIHDHFGTPAAVQPTEVGNGHISGWATGMTDEKRELPDSGRGDFRLPAIHIRTGAGHTVTDFKYTGYQVMRGKPELEGLPSTFGGDRDVSTLIVTLEDEESGLEATLRYSVFPSHNAVAKSYTITNKGSEEVEIKRAASFTLNLDAGEWDMVYLAGDWARETNQVRRRIDVGTQGFQSLCGYSSHFFNPFVALVSSETSETSGPAYGLSFVYSGSFAVEVERFVTDRVRANIGLNPLHLDWKLAPGESFTTPECVAVFSDQGLGGMSRNLHRLYRNHLSRSEWTHRHRPVLLNSWEGMYFDFDAEKLYTKAKDCAELGVKLYVMDDGWFGVKHPRTDDHAGLGDWVPNPDRFPNGLKDLVDRATALQVSGSKDKLKFGLWVEPEMVNPQSELYEAHPDWVLHAGKHKRTEQRSQLVLDLSRREVQDYIIDAIGSVLASADVSYVKWDNNRAIHELPSPATAHAYMLGLYRVIDSLTCRFPHILWEGCASGGGRFDPGLLHYWPQSWTSDNTDALDRLHIQFGTSLAYPPSSMGAHISAVPNHQTHRVTPLEFRAHVAMMGGSFGFELDLQSMNDDERRQIHNIVALSEKVSPYVLKGDLYRLASPESNYPAALFMLPDGSEGVLLAFCMQSRIHKFSPPLMLAGLNLNAAYEVDCKTYTGSELMRSGLKMSWDSRDYQSRVLFVKRLPDNC</sequence>
<feature type="binding site" evidence="7">
    <location>
        <position position="554"/>
    </location>
    <ligand>
        <name>substrate</name>
    </ligand>
</feature>
<reference evidence="10" key="1">
    <citation type="journal article" date="2023" name="BMC Genomics">
        <title>Chromosome-level genome assemblies of Cutaneotrichosporon spp. (Trichosporonales, Basidiomycota) reveal imbalanced evolution between nucleotide sequences and chromosome synteny.</title>
        <authorList>
            <person name="Kobayashi Y."/>
            <person name="Kayamori A."/>
            <person name="Aoki K."/>
            <person name="Shiwa Y."/>
            <person name="Matsutani M."/>
            <person name="Fujita N."/>
            <person name="Sugita T."/>
            <person name="Iwasaki W."/>
            <person name="Tanaka N."/>
            <person name="Takashima M."/>
        </authorList>
    </citation>
    <scope>NUCLEOTIDE SEQUENCE</scope>
    <source>
        <strain evidence="10">HIS019</strain>
    </source>
</reference>
<feature type="binding site" evidence="7">
    <location>
        <position position="532"/>
    </location>
    <ligand>
        <name>substrate</name>
    </ligand>
</feature>
<gene>
    <name evidence="10" type="ORF">CcaverHIS019_0102320</name>
</gene>